<evidence type="ECO:0000256" key="3">
    <source>
        <dbReference type="PROSITE-ProRule" id="PRU00284"/>
    </source>
</evidence>
<dbReference type="SMART" id="SM00283">
    <property type="entry name" value="MA"/>
    <property type="match status" value="1"/>
</dbReference>
<dbReference type="PANTHER" id="PTHR32089">
    <property type="entry name" value="METHYL-ACCEPTING CHEMOTAXIS PROTEIN MCPB"/>
    <property type="match status" value="1"/>
</dbReference>
<dbReference type="AlphaFoldDB" id="A0A7R7EJB8"/>
<dbReference type="SUPFAM" id="SSF58104">
    <property type="entry name" value="Methyl-accepting chemotaxis protein (MCP) signaling domain"/>
    <property type="match status" value="1"/>
</dbReference>
<name>A0A7R7EJB8_9FIRM</name>
<evidence type="ECO:0000259" key="6">
    <source>
        <dbReference type="PROSITE" id="PS50885"/>
    </source>
</evidence>
<dbReference type="Pfam" id="PF00672">
    <property type="entry name" value="HAMP"/>
    <property type="match status" value="1"/>
</dbReference>
<feature type="domain" description="Methyl-accepting transducer" evidence="5">
    <location>
        <begin position="375"/>
        <end position="611"/>
    </location>
</feature>
<dbReference type="PANTHER" id="PTHR32089:SF112">
    <property type="entry name" value="LYSOZYME-LIKE PROTEIN-RELATED"/>
    <property type="match status" value="1"/>
</dbReference>
<organism evidence="7 8">
    <name type="scientific">Anaeromicropila herbilytica</name>
    <dbReference type="NCBI Taxonomy" id="2785025"/>
    <lineage>
        <taxon>Bacteria</taxon>
        <taxon>Bacillati</taxon>
        <taxon>Bacillota</taxon>
        <taxon>Clostridia</taxon>
        <taxon>Lachnospirales</taxon>
        <taxon>Lachnospiraceae</taxon>
        <taxon>Anaeromicropila</taxon>
    </lineage>
</organism>
<feature type="transmembrane region" description="Helical" evidence="4">
    <location>
        <begin position="278"/>
        <end position="300"/>
    </location>
</feature>
<evidence type="ECO:0000256" key="1">
    <source>
        <dbReference type="ARBA" id="ARBA00023224"/>
    </source>
</evidence>
<keyword evidence="4" id="KW-0812">Transmembrane</keyword>
<dbReference type="EMBL" id="AP024169">
    <property type="protein sequence ID" value="BCN29774.1"/>
    <property type="molecule type" value="Genomic_DNA"/>
</dbReference>
<evidence type="ECO:0000313" key="7">
    <source>
        <dbReference type="EMBL" id="BCN29774.1"/>
    </source>
</evidence>
<accession>A0A7R7EJB8</accession>
<gene>
    <name evidence="7" type="ORF">bsdtb5_10690</name>
</gene>
<evidence type="ECO:0000259" key="5">
    <source>
        <dbReference type="PROSITE" id="PS50111"/>
    </source>
</evidence>
<dbReference type="Pfam" id="PF00015">
    <property type="entry name" value="MCPsignal"/>
    <property type="match status" value="1"/>
</dbReference>
<protein>
    <recommendedName>
        <fullName evidence="9">Methyl-accepting chemotaxis protein</fullName>
    </recommendedName>
</protein>
<feature type="domain" description="HAMP" evidence="6">
    <location>
        <begin position="302"/>
        <end position="356"/>
    </location>
</feature>
<evidence type="ECO:0000256" key="2">
    <source>
        <dbReference type="ARBA" id="ARBA00029447"/>
    </source>
</evidence>
<evidence type="ECO:0008006" key="9">
    <source>
        <dbReference type="Google" id="ProtNLM"/>
    </source>
</evidence>
<dbReference type="SMART" id="SM00304">
    <property type="entry name" value="HAMP"/>
    <property type="match status" value="1"/>
</dbReference>
<keyword evidence="8" id="KW-1185">Reference proteome</keyword>
<evidence type="ECO:0000313" key="8">
    <source>
        <dbReference type="Proteomes" id="UP000595897"/>
    </source>
</evidence>
<dbReference type="InterPro" id="IPR003660">
    <property type="entry name" value="HAMP_dom"/>
</dbReference>
<dbReference type="Proteomes" id="UP000595897">
    <property type="component" value="Chromosome"/>
</dbReference>
<evidence type="ECO:0000256" key="4">
    <source>
        <dbReference type="SAM" id="Phobius"/>
    </source>
</evidence>
<comment type="similarity">
    <text evidence="2">Belongs to the methyl-accepting chemotaxis (MCP) protein family.</text>
</comment>
<keyword evidence="1 3" id="KW-0807">Transducer</keyword>
<dbReference type="KEGG" id="ahb:bsdtb5_10690"/>
<keyword evidence="4" id="KW-1133">Transmembrane helix</keyword>
<dbReference type="Gene3D" id="1.10.287.950">
    <property type="entry name" value="Methyl-accepting chemotaxis protein"/>
    <property type="match status" value="1"/>
</dbReference>
<proteinExistence type="inferred from homology"/>
<dbReference type="Gene3D" id="6.10.340.10">
    <property type="match status" value="1"/>
</dbReference>
<reference evidence="7 8" key="1">
    <citation type="submission" date="2020-11" db="EMBL/GenBank/DDBJ databases">
        <title>Draft genome sequencing of a Lachnospiraceae strain isolated from anoxic soil subjected to BSD treatment.</title>
        <authorList>
            <person name="Uek A."/>
            <person name="Tonouchi A."/>
        </authorList>
    </citation>
    <scope>NUCLEOTIDE SEQUENCE [LARGE SCALE GENOMIC DNA]</scope>
    <source>
        <strain evidence="7 8">TB5</strain>
    </source>
</reference>
<dbReference type="GO" id="GO:0016020">
    <property type="term" value="C:membrane"/>
    <property type="evidence" value="ECO:0007669"/>
    <property type="project" value="InterPro"/>
</dbReference>
<keyword evidence="4" id="KW-0472">Membrane</keyword>
<sequence>MEKLFFKNWKIRTKLLVSFTTLILLFLIVIIQSNTTLNDISNKKIPLLTANDNVNESMLLMRKQEKDFLLRERQNETFFKEGKSEYIDNFNKSYSTLKSNVSILLKSNDIKNKKELVHDLNKILIESKIYHDTFLQVVDKTKERGFKDYGIEGELRTAIHSIENSITNKDHIILMLEARRSEKDYFLRHDLQYVDKVNTIITSFKKSLSSSKNENEIKLLDEYDNKFNAIVTIEKEIGLTEADGLNGKYRDAIHKLEPLIQDIHTNIMKMTRNHTNSMLKMMVIVSFIEIVIAFMFALIISKLITNPIIAVNSMLQDIAEGEGDLTRQLQSNTKDEVGTLSKWFNKFTGNIKHIIGLVQTHSNTIAISSNELAKATEHANSKIESIASEMSTITDGLQNSASIIEEATASIDELANGALLVCEESMIATDNSKEVLNAANYGATKLKDVANAMGYIEHSSEKTYDMMKELKESSIKINEIANLITAISGQTNLLSLNANIEAARAGEHGKGFAVVAQEVKQLAEQSKQSADDITVLIKSIEDKIEATYLSIEKEKQLVVQGVEKVNETDIEFKNILQLIEKTVTRIAVISEASNHQSLIAKEMATAMSDISNTTQESASSSQSINLSIQDQVSAFEEIGASIDELSNIAAQLQDQTNRFKTKS</sequence>
<dbReference type="CDD" id="cd11386">
    <property type="entry name" value="MCP_signal"/>
    <property type="match status" value="1"/>
</dbReference>
<dbReference type="InterPro" id="IPR004089">
    <property type="entry name" value="MCPsignal_dom"/>
</dbReference>
<dbReference type="CDD" id="cd06225">
    <property type="entry name" value="HAMP"/>
    <property type="match status" value="1"/>
</dbReference>
<dbReference type="PROSITE" id="PS50111">
    <property type="entry name" value="CHEMOTAXIS_TRANSDUC_2"/>
    <property type="match status" value="1"/>
</dbReference>
<dbReference type="GO" id="GO:0007165">
    <property type="term" value="P:signal transduction"/>
    <property type="evidence" value="ECO:0007669"/>
    <property type="project" value="UniProtKB-KW"/>
</dbReference>
<dbReference type="PROSITE" id="PS50885">
    <property type="entry name" value="HAMP"/>
    <property type="match status" value="1"/>
</dbReference>